<accession>A0A0R3SR69</accession>
<feature type="coiled-coil region" evidence="1">
    <location>
        <begin position="112"/>
        <end position="139"/>
    </location>
</feature>
<gene>
    <name evidence="3" type="ORF">HDID_LOCUS7635</name>
</gene>
<dbReference type="OrthoDB" id="10251741at2759"/>
<name>A0A0R3SR69_HYMDI</name>
<dbReference type="AlphaFoldDB" id="A0A0R3SR69"/>
<dbReference type="STRING" id="6216.A0A0R3SR69"/>
<proteinExistence type="predicted"/>
<dbReference type="InterPro" id="IPR052993">
    <property type="entry name" value="CFA-57"/>
</dbReference>
<dbReference type="Proteomes" id="UP000274504">
    <property type="component" value="Unassembled WGS sequence"/>
</dbReference>
<organism evidence="5">
    <name type="scientific">Hymenolepis diminuta</name>
    <name type="common">Rat tapeworm</name>
    <dbReference type="NCBI Taxonomy" id="6216"/>
    <lineage>
        <taxon>Eukaryota</taxon>
        <taxon>Metazoa</taxon>
        <taxon>Spiralia</taxon>
        <taxon>Lophotrochozoa</taxon>
        <taxon>Platyhelminthes</taxon>
        <taxon>Cestoda</taxon>
        <taxon>Eucestoda</taxon>
        <taxon>Cyclophyllidea</taxon>
        <taxon>Hymenolepididae</taxon>
        <taxon>Hymenolepis</taxon>
    </lineage>
</organism>
<evidence type="ECO:0000313" key="3">
    <source>
        <dbReference type="EMBL" id="VDL59953.1"/>
    </source>
</evidence>
<evidence type="ECO:0000256" key="1">
    <source>
        <dbReference type="SAM" id="Coils"/>
    </source>
</evidence>
<dbReference type="PANTHER" id="PTHR32215">
    <property type="entry name" value="CILIA- AND FLAGELLA-ASSOCIATED PROTEIN 57"/>
    <property type="match status" value="1"/>
</dbReference>
<feature type="region of interest" description="Disordered" evidence="2">
    <location>
        <begin position="207"/>
        <end position="249"/>
    </location>
</feature>
<dbReference type="PANTHER" id="PTHR32215:SF0">
    <property type="entry name" value="CILIA- AND FLAGELLA-ASSOCIATED PROTEIN 57"/>
    <property type="match status" value="1"/>
</dbReference>
<keyword evidence="1" id="KW-0175">Coiled coil</keyword>
<dbReference type="WBParaSite" id="HDID_0000763701-mRNA-1">
    <property type="protein sequence ID" value="HDID_0000763701-mRNA-1"/>
    <property type="gene ID" value="HDID_0000763701"/>
</dbReference>
<reference evidence="5" key="1">
    <citation type="submission" date="2017-02" db="UniProtKB">
        <authorList>
            <consortium name="WormBaseParasite"/>
        </authorList>
    </citation>
    <scope>IDENTIFICATION</scope>
</reference>
<evidence type="ECO:0000313" key="5">
    <source>
        <dbReference type="WBParaSite" id="HDID_0000763701-mRNA-1"/>
    </source>
</evidence>
<evidence type="ECO:0000256" key="2">
    <source>
        <dbReference type="SAM" id="MobiDB-lite"/>
    </source>
</evidence>
<evidence type="ECO:0000313" key="4">
    <source>
        <dbReference type="Proteomes" id="UP000274504"/>
    </source>
</evidence>
<protein>
    <submittedName>
        <fullName evidence="5">DUF4201 domain-containing protein</fullName>
    </submittedName>
</protein>
<reference evidence="3 4" key="2">
    <citation type="submission" date="2018-11" db="EMBL/GenBank/DDBJ databases">
        <authorList>
            <consortium name="Pathogen Informatics"/>
        </authorList>
    </citation>
    <scope>NUCLEOTIDE SEQUENCE [LARGE SCALE GENOMIC DNA]</scope>
</reference>
<feature type="coiled-coil region" evidence="1">
    <location>
        <begin position="5"/>
        <end position="39"/>
    </location>
</feature>
<dbReference type="EMBL" id="UYSG01010958">
    <property type="protein sequence ID" value="VDL59953.1"/>
    <property type="molecule type" value="Genomic_DNA"/>
</dbReference>
<sequence length="249" mass="28852">MEGELERFNQQNGALDLNNEELKEKLKATLGELKSEREMRRNIQATVKRFRTDIYNVVGKIQEPKALKEGILELYKKHIQNDMSSEVMLAEEMQREFSRQRDHLERTLAGENMGLIEEINKLRVELRNTRHRVHDLESTLGISRRQGKKAQEILERITGARPNPMIVAELEQANRTLHEQSNFIYGLQQRIRLGSQYCDDNANNLSELELPPLQPSNDEDETYVDRRAASEKGAQPKFETLSPKVNSVE</sequence>